<evidence type="ECO:0000256" key="1">
    <source>
        <dbReference type="SAM" id="MobiDB-lite"/>
    </source>
</evidence>
<comment type="caution">
    <text evidence="3">The sequence shown here is derived from an EMBL/GenBank/DDBJ whole genome shotgun (WGS) entry which is preliminary data.</text>
</comment>
<reference evidence="3" key="1">
    <citation type="submission" date="2022-08" db="EMBL/GenBank/DDBJ databases">
        <authorList>
            <person name="Marques A."/>
        </authorList>
    </citation>
    <scope>NUCLEOTIDE SEQUENCE</scope>
    <source>
        <strain evidence="3">RhyPub2mFocal</strain>
        <tissue evidence="3">Leaves</tissue>
    </source>
</reference>
<keyword evidence="4" id="KW-1185">Reference proteome</keyword>
<keyword evidence="2" id="KW-0472">Membrane</keyword>
<dbReference type="InterPro" id="IPR012870">
    <property type="entry name" value="DUF1666"/>
</dbReference>
<dbReference type="Pfam" id="PF07891">
    <property type="entry name" value="DUF1666"/>
    <property type="match status" value="1"/>
</dbReference>
<evidence type="ECO:0000313" key="3">
    <source>
        <dbReference type="EMBL" id="KAJ4752709.1"/>
    </source>
</evidence>
<dbReference type="EMBL" id="JAMFTS010000005">
    <property type="protein sequence ID" value="KAJ4752709.1"/>
    <property type="molecule type" value="Genomic_DNA"/>
</dbReference>
<dbReference type="AlphaFoldDB" id="A0AAV8CD21"/>
<feature type="transmembrane region" description="Helical" evidence="2">
    <location>
        <begin position="50"/>
        <end position="72"/>
    </location>
</feature>
<dbReference type="PANTHER" id="PTHR46702">
    <property type="entry name" value="DNA LIGASE (DUF1666)-RELATED"/>
    <property type="match status" value="1"/>
</dbReference>
<feature type="region of interest" description="Disordered" evidence="1">
    <location>
        <begin position="194"/>
        <end position="215"/>
    </location>
</feature>
<name>A0AAV8CD21_9POAL</name>
<proteinExistence type="predicted"/>
<feature type="compositionally biased region" description="Polar residues" evidence="1">
    <location>
        <begin position="202"/>
        <end position="211"/>
    </location>
</feature>
<organism evidence="3 4">
    <name type="scientific">Rhynchospora pubera</name>
    <dbReference type="NCBI Taxonomy" id="906938"/>
    <lineage>
        <taxon>Eukaryota</taxon>
        <taxon>Viridiplantae</taxon>
        <taxon>Streptophyta</taxon>
        <taxon>Embryophyta</taxon>
        <taxon>Tracheophyta</taxon>
        <taxon>Spermatophyta</taxon>
        <taxon>Magnoliopsida</taxon>
        <taxon>Liliopsida</taxon>
        <taxon>Poales</taxon>
        <taxon>Cyperaceae</taxon>
        <taxon>Cyperoideae</taxon>
        <taxon>Rhynchosporeae</taxon>
        <taxon>Rhynchospora</taxon>
    </lineage>
</organism>
<dbReference type="Proteomes" id="UP001140206">
    <property type="component" value="Chromosome 5"/>
</dbReference>
<keyword evidence="2" id="KW-0812">Transmembrane</keyword>
<evidence type="ECO:0000256" key="2">
    <source>
        <dbReference type="SAM" id="Phobius"/>
    </source>
</evidence>
<dbReference type="PANTHER" id="PTHR46702:SF2">
    <property type="entry name" value="DNA LIGASE (DUF1666)"/>
    <property type="match status" value="1"/>
</dbReference>
<evidence type="ECO:0000313" key="4">
    <source>
        <dbReference type="Proteomes" id="UP001140206"/>
    </source>
</evidence>
<keyword evidence="2" id="KW-1133">Transmembrane helix</keyword>
<accession>A0AAV8CD21</accession>
<sequence>MINGLMECCLILQELRPQSNRTEVISSFSSHWHGNYYLCRESGSSVMFDLLHVFSHVSFILLLSHLIFFLLVKFFGYLHVRAAFSDQNREDQIKTNKRNNKKYVHWADEKISIREKYLDNAVAKDEEGILYWLSEAPFSKDSLLGYEEREESTEKPCLELENSFVAESPCIFPPQNLRTESDADHLLTENLSLSDCDPSPIVSPSESNVPTGNRPDLGDDHQQIKHMEISDEGKIHVTDTLIQIENGAVNREIEDSNKDLFSGESTSKSSVEWRSSTITKDSETEYPFSSSSRKSSSRWESYTVFRKYDEEMLYFHRISAEKLTETESFRSITYQPRSISERIYHKLTMKHTRTPDEIRNPYRELENAYVAQVCLAWEALNWNYSNFFRQNPNPKEMGKLYCSARVAQEFQQFQVLLQRFIENEPYEFGRRPEVYARMKVHSPKLLLVPEFTDLDDDKEAQISAIEFLLILQDIIRTFLNFIRADKQTRCQKIGSLMKKKSATVDLSTVNFLKKTNNKKKIRLKDLVRRRRCFIQRKLVKVEDEMEIIMGLIDLKVVSRVLRMPNITQEQLEWCEQKMSKVRVFEGKIQRDSSPLVFPVH</sequence>
<protein>
    <submittedName>
        <fullName evidence="3">DUF1666 family protein (DUF1666)</fullName>
    </submittedName>
</protein>
<gene>
    <name evidence="3" type="ORF">LUZ62_087114</name>
</gene>